<evidence type="ECO:0000259" key="2">
    <source>
        <dbReference type="PROSITE" id="PS50192"/>
    </source>
</evidence>
<dbReference type="GeneID" id="130471495"/>
<reference evidence="4" key="2">
    <citation type="submission" date="2025-08" db="UniProtKB">
        <authorList>
            <consortium name="RefSeq"/>
        </authorList>
    </citation>
    <scope>IDENTIFICATION</scope>
    <source>
        <tissue evidence="4">Leaf</tissue>
    </source>
</reference>
<dbReference type="PANTHER" id="PTHR19957">
    <property type="entry name" value="SYNTAXIN"/>
    <property type="match status" value="1"/>
</dbReference>
<evidence type="ECO:0000313" key="3">
    <source>
        <dbReference type="Proteomes" id="UP000813463"/>
    </source>
</evidence>
<evidence type="ECO:0000313" key="4">
    <source>
        <dbReference type="RefSeq" id="XP_056697649.1"/>
    </source>
</evidence>
<dbReference type="SMART" id="SM00397">
    <property type="entry name" value="t_SNARE"/>
    <property type="match status" value="1"/>
</dbReference>
<reference evidence="3" key="1">
    <citation type="journal article" date="2021" name="Nat. Commun.">
        <title>Genomic analyses provide insights into spinach domestication and the genetic basis of agronomic traits.</title>
        <authorList>
            <person name="Cai X."/>
            <person name="Sun X."/>
            <person name="Xu C."/>
            <person name="Sun H."/>
            <person name="Wang X."/>
            <person name="Ge C."/>
            <person name="Zhang Z."/>
            <person name="Wang Q."/>
            <person name="Fei Z."/>
            <person name="Jiao C."/>
            <person name="Wang Q."/>
        </authorList>
    </citation>
    <scope>NUCLEOTIDE SEQUENCE [LARGE SCALE GENOMIC DNA]</scope>
    <source>
        <strain evidence="3">cv. Varoflay</strain>
    </source>
</reference>
<dbReference type="InterPro" id="IPR000727">
    <property type="entry name" value="T_SNARE_dom"/>
</dbReference>
<dbReference type="SUPFAM" id="SSF58038">
    <property type="entry name" value="SNARE fusion complex"/>
    <property type="match status" value="1"/>
</dbReference>
<keyword evidence="1" id="KW-0653">Protein transport</keyword>
<protein>
    <submittedName>
        <fullName evidence="4">Syntaxin-22-like</fullName>
    </submittedName>
</protein>
<dbReference type="Pfam" id="PF05739">
    <property type="entry name" value="SNARE"/>
    <property type="match status" value="1"/>
</dbReference>
<gene>
    <name evidence="4" type="primary">LOC130471495</name>
</gene>
<organism evidence="3 4">
    <name type="scientific">Spinacia oleracea</name>
    <name type="common">Spinach</name>
    <dbReference type="NCBI Taxonomy" id="3562"/>
    <lineage>
        <taxon>Eukaryota</taxon>
        <taxon>Viridiplantae</taxon>
        <taxon>Streptophyta</taxon>
        <taxon>Embryophyta</taxon>
        <taxon>Tracheophyta</taxon>
        <taxon>Spermatophyta</taxon>
        <taxon>Magnoliopsida</taxon>
        <taxon>eudicotyledons</taxon>
        <taxon>Gunneridae</taxon>
        <taxon>Pentapetalae</taxon>
        <taxon>Caryophyllales</taxon>
        <taxon>Chenopodiaceae</taxon>
        <taxon>Chenopodioideae</taxon>
        <taxon>Anserineae</taxon>
        <taxon>Spinacia</taxon>
    </lineage>
</organism>
<sequence>MILLDNEITLNKAVIEEREQGIQEILLQIGEVNEIFKDFDVLFHDQGAMIDDIGTNVENAQAATVQAKSHLEKASKAQGSNSSLVRCLFTDDVSSSVILSKCFGNSWSLY</sequence>
<dbReference type="Gene3D" id="1.20.5.110">
    <property type="match status" value="1"/>
</dbReference>
<dbReference type="PANTHER" id="PTHR19957:SF398">
    <property type="entry name" value="SYNTAXIN-23"/>
    <property type="match status" value="1"/>
</dbReference>
<evidence type="ECO:0000256" key="1">
    <source>
        <dbReference type="ARBA" id="ARBA00022927"/>
    </source>
</evidence>
<keyword evidence="1" id="KW-0813">Transport</keyword>
<proteinExistence type="predicted"/>
<dbReference type="RefSeq" id="XP_056697649.1">
    <property type="nucleotide sequence ID" value="XM_056841671.1"/>
</dbReference>
<feature type="domain" description="T-SNARE coiled-coil homology" evidence="2">
    <location>
        <begin position="12"/>
        <end position="74"/>
    </location>
</feature>
<dbReference type="Proteomes" id="UP000813463">
    <property type="component" value="Chromosome 4"/>
</dbReference>
<accession>A0ABM3RPU8</accession>
<dbReference type="InterPro" id="IPR045242">
    <property type="entry name" value="Syntaxin"/>
</dbReference>
<keyword evidence="3" id="KW-1185">Reference proteome</keyword>
<dbReference type="PROSITE" id="PS50192">
    <property type="entry name" value="T_SNARE"/>
    <property type="match status" value="1"/>
</dbReference>
<name>A0ABM3RPU8_SPIOL</name>
<dbReference type="CDD" id="cd15840">
    <property type="entry name" value="SNARE_Qa"/>
    <property type="match status" value="1"/>
</dbReference>